<comment type="subcellular location">
    <subcellularLocation>
        <location evidence="7">Membrane</location>
        <topology evidence="7">Single-pass type II membrane protein</topology>
    </subcellularLocation>
</comment>
<dbReference type="PRINTS" id="PR00727">
    <property type="entry name" value="LEADERPTASE"/>
</dbReference>
<evidence type="ECO:0000256" key="3">
    <source>
        <dbReference type="ARBA" id="ARBA00013208"/>
    </source>
</evidence>
<organism evidence="9 10">
    <name type="scientific">Candidatus Kapaibacterium thiocyanatum</name>
    <dbReference type="NCBI Taxonomy" id="1895771"/>
    <lineage>
        <taxon>Bacteria</taxon>
        <taxon>Pseudomonadati</taxon>
        <taxon>Candidatus Kapaibacteriota</taxon>
        <taxon>Candidatus Kapaibacteriia</taxon>
        <taxon>Candidatus Kapaibacteriales</taxon>
        <taxon>Candidatus Kapaibacteriaceae</taxon>
        <taxon>Candidatus Kapaibacterium</taxon>
    </lineage>
</organism>
<dbReference type="CDD" id="cd06530">
    <property type="entry name" value="S26_SPase_I"/>
    <property type="match status" value="1"/>
</dbReference>
<evidence type="ECO:0000256" key="6">
    <source>
        <dbReference type="PIRSR" id="PIRSR600223-1"/>
    </source>
</evidence>
<accession>A0A1M3KX56</accession>
<reference evidence="9 10" key="1">
    <citation type="submission" date="2016-09" db="EMBL/GenBank/DDBJ databases">
        <title>Genome-resolved meta-omics ties microbial dynamics to process performance in biotechnology for thiocyanate degradation.</title>
        <authorList>
            <person name="Kantor R.S."/>
            <person name="Huddy R.J."/>
            <person name="Iyer R."/>
            <person name="Thomas B.C."/>
            <person name="Brown C.T."/>
            <person name="Anantharaman K."/>
            <person name="Tringe S."/>
            <person name="Hettich R.L."/>
            <person name="Harrison S.T."/>
            <person name="Banfield J.F."/>
        </authorList>
    </citation>
    <scope>NUCLEOTIDE SEQUENCE [LARGE SCALE GENOMIC DNA]</scope>
    <source>
        <strain evidence="9">59-99</strain>
    </source>
</reference>
<dbReference type="PANTHER" id="PTHR43390:SF1">
    <property type="entry name" value="CHLOROPLAST PROCESSING PEPTIDASE"/>
    <property type="match status" value="1"/>
</dbReference>
<dbReference type="PROSITE" id="PS00761">
    <property type="entry name" value="SPASE_I_3"/>
    <property type="match status" value="1"/>
</dbReference>
<dbReference type="Pfam" id="PF10502">
    <property type="entry name" value="Peptidase_S26"/>
    <property type="match status" value="1"/>
</dbReference>
<evidence type="ECO:0000256" key="7">
    <source>
        <dbReference type="RuleBase" id="RU362042"/>
    </source>
</evidence>
<comment type="similarity">
    <text evidence="2 7">Belongs to the peptidase S26 family.</text>
</comment>
<name>A0A1M3KX56_9BACT</name>
<dbReference type="InterPro" id="IPR036286">
    <property type="entry name" value="LexA/Signal_pep-like_sf"/>
</dbReference>
<dbReference type="AlphaFoldDB" id="A0A1M3KX56"/>
<dbReference type="InterPro" id="IPR019758">
    <property type="entry name" value="Pept_S26A_signal_pept_1_CS"/>
</dbReference>
<dbReference type="Gene3D" id="2.10.109.10">
    <property type="entry name" value="Umud Fragment, subunit A"/>
    <property type="match status" value="1"/>
</dbReference>
<dbReference type="GO" id="GO:0004252">
    <property type="term" value="F:serine-type endopeptidase activity"/>
    <property type="evidence" value="ECO:0007669"/>
    <property type="project" value="InterPro"/>
</dbReference>
<evidence type="ECO:0000313" key="9">
    <source>
        <dbReference type="EMBL" id="OJX56809.1"/>
    </source>
</evidence>
<feature type="active site" evidence="6">
    <location>
        <position position="33"/>
    </location>
</feature>
<dbReference type="InterPro" id="IPR019533">
    <property type="entry name" value="Peptidase_S26"/>
</dbReference>
<evidence type="ECO:0000256" key="2">
    <source>
        <dbReference type="ARBA" id="ARBA00009370"/>
    </source>
</evidence>
<comment type="catalytic activity">
    <reaction evidence="1 7">
        <text>Cleavage of hydrophobic, N-terminal signal or leader sequences from secreted and periplasmic proteins.</text>
        <dbReference type="EC" id="3.4.21.89"/>
    </reaction>
</comment>
<keyword evidence="7" id="KW-0645">Protease</keyword>
<keyword evidence="5 7" id="KW-0378">Hydrolase</keyword>
<dbReference type="NCBIfam" id="TIGR02227">
    <property type="entry name" value="sigpep_I_bact"/>
    <property type="match status" value="1"/>
</dbReference>
<evidence type="ECO:0000256" key="4">
    <source>
        <dbReference type="ARBA" id="ARBA00019232"/>
    </source>
</evidence>
<dbReference type="GO" id="GO:0006465">
    <property type="term" value="P:signal peptide processing"/>
    <property type="evidence" value="ECO:0007669"/>
    <property type="project" value="InterPro"/>
</dbReference>
<dbReference type="STRING" id="1895771.BGO89_09780"/>
<evidence type="ECO:0000259" key="8">
    <source>
        <dbReference type="Pfam" id="PF10502"/>
    </source>
</evidence>
<evidence type="ECO:0000256" key="1">
    <source>
        <dbReference type="ARBA" id="ARBA00000677"/>
    </source>
</evidence>
<dbReference type="InterPro" id="IPR000223">
    <property type="entry name" value="Pept_S26A_signal_pept_1"/>
</dbReference>
<dbReference type="Proteomes" id="UP000184233">
    <property type="component" value="Unassembled WGS sequence"/>
</dbReference>
<evidence type="ECO:0000256" key="5">
    <source>
        <dbReference type="ARBA" id="ARBA00022801"/>
    </source>
</evidence>
<gene>
    <name evidence="9" type="ORF">BGO89_09780</name>
</gene>
<dbReference type="GO" id="GO:0009003">
    <property type="term" value="F:signal peptidase activity"/>
    <property type="evidence" value="ECO:0007669"/>
    <property type="project" value="UniProtKB-EC"/>
</dbReference>
<dbReference type="EC" id="3.4.21.89" evidence="3 7"/>
<feature type="active site" evidence="6">
    <location>
        <position position="104"/>
    </location>
</feature>
<dbReference type="GO" id="GO:0016020">
    <property type="term" value="C:membrane"/>
    <property type="evidence" value="ECO:0007669"/>
    <property type="project" value="UniProtKB-SubCell"/>
</dbReference>
<dbReference type="PANTHER" id="PTHR43390">
    <property type="entry name" value="SIGNAL PEPTIDASE I"/>
    <property type="match status" value="1"/>
</dbReference>
<proteinExistence type="inferred from homology"/>
<evidence type="ECO:0000313" key="10">
    <source>
        <dbReference type="Proteomes" id="UP000184233"/>
    </source>
</evidence>
<dbReference type="SUPFAM" id="SSF51306">
    <property type="entry name" value="LexA/Signal peptidase"/>
    <property type="match status" value="1"/>
</dbReference>
<protein>
    <recommendedName>
        <fullName evidence="4 7">Signal peptidase I</fullName>
        <ecNumber evidence="3 7">3.4.21.89</ecNumber>
    </recommendedName>
</protein>
<comment type="caution">
    <text evidence="9">The sequence shown here is derived from an EMBL/GenBank/DDBJ whole genome shotgun (WGS) entry which is preliminary data.</text>
</comment>
<sequence length="280" mass="31494">MIERLLRRLLVAVVFLAATVIVFFGTFSAPTGSMERTISSGDFVIVNKFRFGLNTQNLVPLFGSLLSFKPLLQWSGPERGEVVVFIHPGKRDVVTPTVGEYYLKRCVAVAGDTVTIRGGRLYVNSHFVPDAPYARPSAETPEMRMMRNKDEQYLTFPAGYGYTSDDYGPLRVPRIGDTLWLEGKAFAAWSVFIEREGHEVDGNSRTIDGTPANRYVVEQDYVFCLGDNRDNSLDSRFDGCVPVRNLYGSPLAIAWSWDISQPLPDRFSTIRWSRIGQCIE</sequence>
<dbReference type="EMBL" id="MKVH01000024">
    <property type="protein sequence ID" value="OJX56809.1"/>
    <property type="molecule type" value="Genomic_DNA"/>
</dbReference>
<feature type="domain" description="Peptidase S26" evidence="8">
    <location>
        <begin position="4"/>
        <end position="255"/>
    </location>
</feature>